<feature type="non-terminal residue" evidence="2">
    <location>
        <position position="1"/>
    </location>
</feature>
<accession>A0A401PP59</accession>
<dbReference type="STRING" id="75743.A0A401PP59"/>
<dbReference type="Proteomes" id="UP000288216">
    <property type="component" value="Unassembled WGS sequence"/>
</dbReference>
<comment type="caution">
    <text evidence="2">The sequence shown here is derived from an EMBL/GenBank/DDBJ whole genome shotgun (WGS) entry which is preliminary data.</text>
</comment>
<name>A0A401PP59_SCYTO</name>
<protein>
    <submittedName>
        <fullName evidence="2">Uncharacterized protein</fullName>
    </submittedName>
</protein>
<dbReference type="OrthoDB" id="8962828at2759"/>
<organism evidence="2 3">
    <name type="scientific">Scyliorhinus torazame</name>
    <name type="common">Cloudy catshark</name>
    <name type="synonym">Catulus torazame</name>
    <dbReference type="NCBI Taxonomy" id="75743"/>
    <lineage>
        <taxon>Eukaryota</taxon>
        <taxon>Metazoa</taxon>
        <taxon>Chordata</taxon>
        <taxon>Craniata</taxon>
        <taxon>Vertebrata</taxon>
        <taxon>Chondrichthyes</taxon>
        <taxon>Elasmobranchii</taxon>
        <taxon>Galeomorphii</taxon>
        <taxon>Galeoidea</taxon>
        <taxon>Carcharhiniformes</taxon>
        <taxon>Scyliorhinidae</taxon>
        <taxon>Scyliorhinus</taxon>
    </lineage>
</organism>
<evidence type="ECO:0000256" key="1">
    <source>
        <dbReference type="SAM" id="MobiDB-lite"/>
    </source>
</evidence>
<dbReference type="AlphaFoldDB" id="A0A401PP59"/>
<gene>
    <name evidence="2" type="ORF">scyTo_0020837</name>
</gene>
<reference evidence="2 3" key="1">
    <citation type="journal article" date="2018" name="Nat. Ecol. Evol.">
        <title>Shark genomes provide insights into elasmobranch evolution and the origin of vertebrates.</title>
        <authorList>
            <person name="Hara Y"/>
            <person name="Yamaguchi K"/>
            <person name="Onimaru K"/>
            <person name="Kadota M"/>
            <person name="Koyanagi M"/>
            <person name="Keeley SD"/>
            <person name="Tatsumi K"/>
            <person name="Tanaka K"/>
            <person name="Motone F"/>
            <person name="Kageyama Y"/>
            <person name="Nozu R"/>
            <person name="Adachi N"/>
            <person name="Nishimura O"/>
            <person name="Nakagawa R"/>
            <person name="Tanegashima C"/>
            <person name="Kiyatake I"/>
            <person name="Matsumoto R"/>
            <person name="Murakumo K"/>
            <person name="Nishida K"/>
            <person name="Terakita A"/>
            <person name="Kuratani S"/>
            <person name="Sato K"/>
            <person name="Hyodo S Kuraku.S."/>
        </authorList>
    </citation>
    <scope>NUCLEOTIDE SEQUENCE [LARGE SCALE GENOMIC DNA]</scope>
</reference>
<dbReference type="EMBL" id="BFAA01017448">
    <property type="protein sequence ID" value="GCB74895.1"/>
    <property type="molecule type" value="Genomic_DNA"/>
</dbReference>
<evidence type="ECO:0000313" key="2">
    <source>
        <dbReference type="EMBL" id="GCB74895.1"/>
    </source>
</evidence>
<proteinExistence type="predicted"/>
<feature type="region of interest" description="Disordered" evidence="1">
    <location>
        <begin position="136"/>
        <end position="155"/>
    </location>
</feature>
<keyword evidence="3" id="KW-1185">Reference proteome</keyword>
<evidence type="ECO:0000313" key="3">
    <source>
        <dbReference type="Proteomes" id="UP000288216"/>
    </source>
</evidence>
<sequence length="155" mass="16862">LETRMTADISIILQLLQRQAVPVSVPPAYSAVSPASHPTDMYSPLSTELKASPSAQPVTPLAVSPLEVPCYFKREKQQISQDSVSVGAQLTAVPDQTLTRHPQSGHEMSPPLRANLQRPTYFSPARFHSLPEHLESSSTCTDIKRHVSDPVLPGS</sequence>